<sequence>MDGRGRLGTRNWDFCDQSKQAGKMLKSVSGAVPAHQETSLRISSYPATGSHSSHPPTMDFSWFPQRSLVSQSKCVDHPAANPVSSEMIDIQTMPIAEEETDDKVATTPPPIPKLRKQHSSTKKSGRVAAKVLRPKEPKKQLPNPTKKKGGSSSTGKREKKNQDSVAEQGTMLDISSVPVPVCSCTGVPRQCYRWGSGGWQSSCCTTTISEYPLPMSPTRPGARLAGRKMSIGAYGKLLQRLSAEGFDLSYAVDLKDHWARHGTNKFVTIR</sequence>
<dbReference type="EnsemblPlants" id="Ma06_t36390.1">
    <property type="protein sequence ID" value="Ma06_p36390.1"/>
    <property type="gene ID" value="Ma06_g36390"/>
</dbReference>
<dbReference type="PANTHER" id="PTHR31421:SF6">
    <property type="entry name" value="PROTEIN BASIC PENTACYSTEINE7"/>
    <property type="match status" value="1"/>
</dbReference>
<reference evidence="10" key="2">
    <citation type="submission" date="2021-05" db="UniProtKB">
        <authorList>
            <consortium name="EnsemblPlants"/>
        </authorList>
    </citation>
    <scope>IDENTIFICATION</scope>
    <source>
        <strain evidence="10">subsp. malaccensis</strain>
    </source>
</reference>
<dbReference type="InterPro" id="IPR010409">
    <property type="entry name" value="GAGA-bd_tscrpt_act"/>
</dbReference>
<dbReference type="EnsemblPlants" id="Ma06_t36390.2">
    <property type="protein sequence ID" value="Ma06_p36390.2"/>
    <property type="gene ID" value="Ma06_g36390"/>
</dbReference>
<comment type="similarity">
    <text evidence="2 7">Belongs to the BBR/BPC family.</text>
</comment>
<evidence type="ECO:0000256" key="2">
    <source>
        <dbReference type="ARBA" id="ARBA00007911"/>
    </source>
</evidence>
<dbReference type="EnsemblPlants" id="Ma06_t36390.4">
    <property type="protein sequence ID" value="Ma06_p36390.4"/>
    <property type="gene ID" value="Ma06_g36390"/>
</dbReference>
<dbReference type="GO" id="GO:0009723">
    <property type="term" value="P:response to ethylene"/>
    <property type="evidence" value="ECO:0000318"/>
    <property type="project" value="GO_Central"/>
</dbReference>
<dbReference type="GO" id="GO:0003700">
    <property type="term" value="F:DNA-binding transcription factor activity"/>
    <property type="evidence" value="ECO:0000318"/>
    <property type="project" value="GO_Central"/>
</dbReference>
<protein>
    <recommendedName>
        <fullName evidence="7">GAGA-binding transcriptional activator</fullName>
    </recommendedName>
</protein>
<feature type="region of interest" description="Disordered" evidence="8">
    <location>
        <begin position="94"/>
        <end position="170"/>
    </location>
</feature>
<dbReference type="GO" id="GO:0043565">
    <property type="term" value="F:sequence-specific DNA binding"/>
    <property type="evidence" value="ECO:0000318"/>
    <property type="project" value="GO_Central"/>
</dbReference>
<dbReference type="Gramene" id="Ma06_t36390.3">
    <property type="protein sequence ID" value="Ma06_p36390.3"/>
    <property type="gene ID" value="Ma06_g36390"/>
</dbReference>
<keyword evidence="4 7" id="KW-0238">DNA-binding</keyword>
<dbReference type="Gramene" id="Ma06_t36390.4">
    <property type="protein sequence ID" value="Ma06_p36390.4"/>
    <property type="gene ID" value="Ma06_g36390"/>
</dbReference>
<dbReference type="PANTHER" id="PTHR31421">
    <property type="entry name" value="PROTEIN BASIC PENTACYSTEINE3"/>
    <property type="match status" value="1"/>
</dbReference>
<evidence type="ECO:0000256" key="5">
    <source>
        <dbReference type="ARBA" id="ARBA00023163"/>
    </source>
</evidence>
<evidence type="ECO:0000256" key="1">
    <source>
        <dbReference type="ARBA" id="ARBA00004123"/>
    </source>
</evidence>
<dbReference type="Proteomes" id="UP000012960">
    <property type="component" value="Unplaced"/>
</dbReference>
<organism evidence="10 11">
    <name type="scientific">Musa acuminata subsp. malaccensis</name>
    <name type="common">Wild banana</name>
    <name type="synonym">Musa malaccensis</name>
    <dbReference type="NCBI Taxonomy" id="214687"/>
    <lineage>
        <taxon>Eukaryota</taxon>
        <taxon>Viridiplantae</taxon>
        <taxon>Streptophyta</taxon>
        <taxon>Embryophyta</taxon>
        <taxon>Tracheophyta</taxon>
        <taxon>Spermatophyta</taxon>
        <taxon>Magnoliopsida</taxon>
        <taxon>Liliopsida</taxon>
        <taxon>Zingiberales</taxon>
        <taxon>Musaceae</taxon>
        <taxon>Musa</taxon>
    </lineage>
</organism>
<dbReference type="SMART" id="SM01226">
    <property type="entry name" value="GAGA_bind"/>
    <property type="match status" value="1"/>
</dbReference>
<dbReference type="EnsemblPlants" id="Ma06_t36390.3">
    <property type="protein sequence ID" value="Ma06_p36390.3"/>
    <property type="gene ID" value="Ma06_g36390"/>
</dbReference>
<proteinExistence type="inferred from homology"/>
<feature type="compositionally biased region" description="Basic residues" evidence="8">
    <location>
        <begin position="113"/>
        <end position="125"/>
    </location>
</feature>
<comment type="function">
    <text evidence="7">Transcriptional regulator that specifically binds to GA-rich elements (GAGA-repeats) present in regulatory sequences of genes involved in developmental processes.</text>
</comment>
<dbReference type="GO" id="GO:0005634">
    <property type="term" value="C:nucleus"/>
    <property type="evidence" value="ECO:0000318"/>
    <property type="project" value="GO_Central"/>
</dbReference>
<reference evidence="9" key="1">
    <citation type="submission" date="2021-03" db="EMBL/GenBank/DDBJ databases">
        <authorList>
            <consortium name="Genoscope - CEA"/>
            <person name="William W."/>
        </authorList>
    </citation>
    <scope>NUCLEOTIDE SEQUENCE</scope>
    <source>
        <strain evidence="9">Doubled-haploid Pahang</strain>
    </source>
</reference>
<dbReference type="EMBL" id="HG996471">
    <property type="protein sequence ID" value="CAG1848459.1"/>
    <property type="molecule type" value="Genomic_DNA"/>
</dbReference>
<name>A0A804JPD6_MUSAM</name>
<evidence type="ECO:0000256" key="6">
    <source>
        <dbReference type="ARBA" id="ARBA00023242"/>
    </source>
</evidence>
<keyword evidence="5 7" id="KW-0804">Transcription</keyword>
<keyword evidence="6 7" id="KW-0539">Nucleus</keyword>
<dbReference type="AlphaFoldDB" id="A0A804JPD6"/>
<evidence type="ECO:0000256" key="3">
    <source>
        <dbReference type="ARBA" id="ARBA00023015"/>
    </source>
</evidence>
<evidence type="ECO:0000313" key="11">
    <source>
        <dbReference type="Proteomes" id="UP000012960"/>
    </source>
</evidence>
<dbReference type="Pfam" id="PF06217">
    <property type="entry name" value="GAGA_bind"/>
    <property type="match status" value="1"/>
</dbReference>
<comment type="subcellular location">
    <subcellularLocation>
        <location evidence="1 7">Nucleus</location>
    </subcellularLocation>
</comment>
<dbReference type="OMA" id="HGIETEM"/>
<evidence type="ECO:0000256" key="8">
    <source>
        <dbReference type="SAM" id="MobiDB-lite"/>
    </source>
</evidence>
<evidence type="ECO:0000313" key="10">
    <source>
        <dbReference type="EnsemblPlants" id="Ma06_p36390.1"/>
    </source>
</evidence>
<dbReference type="OrthoDB" id="1903765at2759"/>
<dbReference type="Gramene" id="Ma06_t36390.1">
    <property type="protein sequence ID" value="Ma06_p36390.1"/>
    <property type="gene ID" value="Ma06_g36390"/>
</dbReference>
<evidence type="ECO:0000313" key="9">
    <source>
        <dbReference type="EMBL" id="CAG1848459.1"/>
    </source>
</evidence>
<dbReference type="Gramene" id="Ma06_t36390.2">
    <property type="protein sequence ID" value="Ma06_p36390.2"/>
    <property type="gene ID" value="Ma06_g36390"/>
</dbReference>
<accession>A0A804JPD6</accession>
<dbReference type="InParanoid" id="A0A804JPD6"/>
<gene>
    <name evidence="9" type="ORF">GSMUA_182540.1</name>
</gene>
<evidence type="ECO:0000256" key="4">
    <source>
        <dbReference type="ARBA" id="ARBA00023125"/>
    </source>
</evidence>
<keyword evidence="3 7" id="KW-0805">Transcription regulation</keyword>
<keyword evidence="11" id="KW-1185">Reference proteome</keyword>
<evidence type="ECO:0000256" key="7">
    <source>
        <dbReference type="RuleBase" id="RU367160"/>
    </source>
</evidence>